<evidence type="ECO:0000259" key="11">
    <source>
        <dbReference type="PROSITE" id="PS50887"/>
    </source>
</evidence>
<dbReference type="InterPro" id="IPR013655">
    <property type="entry name" value="PAS_fold_3"/>
</dbReference>
<dbReference type="SMART" id="SM00086">
    <property type="entry name" value="PAC"/>
    <property type="match status" value="1"/>
</dbReference>
<dbReference type="RefSeq" id="WP_103931072.1">
    <property type="nucleotide sequence ID" value="NZ_FNVA01000001.1"/>
</dbReference>
<evidence type="ECO:0000259" key="10">
    <source>
        <dbReference type="PROSITE" id="PS50113"/>
    </source>
</evidence>
<evidence type="ECO:0000259" key="9">
    <source>
        <dbReference type="PROSITE" id="PS50112"/>
    </source>
</evidence>
<feature type="domain" description="PAS" evidence="9">
    <location>
        <begin position="311"/>
        <end position="381"/>
    </location>
</feature>
<keyword evidence="13" id="KW-1185">Reference proteome</keyword>
<feature type="transmembrane region" description="Helical" evidence="8">
    <location>
        <begin position="96"/>
        <end position="120"/>
    </location>
</feature>
<dbReference type="CDD" id="cd01949">
    <property type="entry name" value="GGDEF"/>
    <property type="match status" value="1"/>
</dbReference>
<keyword evidence="3" id="KW-1003">Cell membrane</keyword>
<comment type="subcellular location">
    <subcellularLocation>
        <location evidence="1">Cell membrane</location>
        <topology evidence="1">Multi-pass membrane protein</topology>
    </subcellularLocation>
</comment>
<feature type="transmembrane region" description="Helical" evidence="8">
    <location>
        <begin position="224"/>
        <end position="257"/>
    </location>
</feature>
<dbReference type="PROSITE" id="PS50887">
    <property type="entry name" value="GGDEF"/>
    <property type="match status" value="1"/>
</dbReference>
<dbReference type="InterPro" id="IPR043128">
    <property type="entry name" value="Rev_trsase/Diguanyl_cyclase"/>
</dbReference>
<dbReference type="InterPro" id="IPR000014">
    <property type="entry name" value="PAS"/>
</dbReference>
<organism evidence="12 13">
    <name type="scientific">Bryocella elongata</name>
    <dbReference type="NCBI Taxonomy" id="863522"/>
    <lineage>
        <taxon>Bacteria</taxon>
        <taxon>Pseudomonadati</taxon>
        <taxon>Acidobacteriota</taxon>
        <taxon>Terriglobia</taxon>
        <taxon>Terriglobales</taxon>
        <taxon>Acidobacteriaceae</taxon>
        <taxon>Bryocella</taxon>
    </lineage>
</organism>
<dbReference type="Pfam" id="PF05231">
    <property type="entry name" value="MASE1"/>
    <property type="match status" value="1"/>
</dbReference>
<evidence type="ECO:0000256" key="6">
    <source>
        <dbReference type="ARBA" id="ARBA00023136"/>
    </source>
</evidence>
<dbReference type="InterPro" id="IPR001610">
    <property type="entry name" value="PAC"/>
</dbReference>
<feature type="domain" description="GGDEF" evidence="11">
    <location>
        <begin position="479"/>
        <end position="615"/>
    </location>
</feature>
<dbReference type="GO" id="GO:1902201">
    <property type="term" value="P:negative regulation of bacterial-type flagellum-dependent cell motility"/>
    <property type="evidence" value="ECO:0007669"/>
    <property type="project" value="TreeGrafter"/>
</dbReference>
<dbReference type="NCBIfam" id="TIGR00254">
    <property type="entry name" value="GGDEF"/>
    <property type="match status" value="1"/>
</dbReference>
<dbReference type="Gene3D" id="3.30.450.20">
    <property type="entry name" value="PAS domain"/>
    <property type="match status" value="1"/>
</dbReference>
<evidence type="ECO:0000256" key="3">
    <source>
        <dbReference type="ARBA" id="ARBA00022475"/>
    </source>
</evidence>
<evidence type="ECO:0000256" key="7">
    <source>
        <dbReference type="ARBA" id="ARBA00034247"/>
    </source>
</evidence>
<dbReference type="InterPro" id="IPR000700">
    <property type="entry name" value="PAS-assoc_C"/>
</dbReference>
<evidence type="ECO:0000313" key="12">
    <source>
        <dbReference type="EMBL" id="SEF45816.1"/>
    </source>
</evidence>
<proteinExistence type="predicted"/>
<dbReference type="InterPro" id="IPR029787">
    <property type="entry name" value="Nucleotide_cyclase"/>
</dbReference>
<feature type="transmembrane region" description="Helical" evidence="8">
    <location>
        <begin position="71"/>
        <end position="90"/>
    </location>
</feature>
<evidence type="ECO:0000256" key="1">
    <source>
        <dbReference type="ARBA" id="ARBA00004651"/>
    </source>
</evidence>
<feature type="domain" description="PAC" evidence="10">
    <location>
        <begin position="384"/>
        <end position="437"/>
    </location>
</feature>
<dbReference type="CDD" id="cd00130">
    <property type="entry name" value="PAS"/>
    <property type="match status" value="1"/>
</dbReference>
<feature type="transmembrane region" description="Helical" evidence="8">
    <location>
        <begin position="132"/>
        <end position="154"/>
    </location>
</feature>
<dbReference type="FunFam" id="3.30.70.270:FF:000001">
    <property type="entry name" value="Diguanylate cyclase domain protein"/>
    <property type="match status" value="1"/>
</dbReference>
<dbReference type="PROSITE" id="PS50113">
    <property type="entry name" value="PAC"/>
    <property type="match status" value="1"/>
</dbReference>
<dbReference type="EMBL" id="FNVA01000001">
    <property type="protein sequence ID" value="SEF45816.1"/>
    <property type="molecule type" value="Genomic_DNA"/>
</dbReference>
<dbReference type="PANTHER" id="PTHR45138:SF9">
    <property type="entry name" value="DIGUANYLATE CYCLASE DGCM-RELATED"/>
    <property type="match status" value="1"/>
</dbReference>
<dbReference type="Gene3D" id="3.30.70.270">
    <property type="match status" value="1"/>
</dbReference>
<feature type="transmembrane region" description="Helical" evidence="8">
    <location>
        <begin position="198"/>
        <end position="218"/>
    </location>
</feature>
<evidence type="ECO:0000256" key="2">
    <source>
        <dbReference type="ARBA" id="ARBA00012528"/>
    </source>
</evidence>
<protein>
    <recommendedName>
        <fullName evidence="2">diguanylate cyclase</fullName>
        <ecNumber evidence="2">2.7.7.65</ecNumber>
    </recommendedName>
</protein>
<reference evidence="12 13" key="1">
    <citation type="submission" date="2016-10" db="EMBL/GenBank/DDBJ databases">
        <authorList>
            <person name="de Groot N.N."/>
        </authorList>
    </citation>
    <scope>NUCLEOTIDE SEQUENCE [LARGE SCALE GENOMIC DNA]</scope>
    <source>
        <strain evidence="12 13">DSM 22489</strain>
    </source>
</reference>
<dbReference type="Pfam" id="PF00990">
    <property type="entry name" value="GGDEF"/>
    <property type="match status" value="1"/>
</dbReference>
<feature type="transmembrane region" description="Helical" evidence="8">
    <location>
        <begin position="21"/>
        <end position="40"/>
    </location>
</feature>
<gene>
    <name evidence="12" type="ORF">SAMN05421819_0081</name>
</gene>
<dbReference type="PANTHER" id="PTHR45138">
    <property type="entry name" value="REGULATORY COMPONENTS OF SENSORY TRANSDUCTION SYSTEM"/>
    <property type="match status" value="1"/>
</dbReference>
<keyword evidence="6 8" id="KW-0472">Membrane</keyword>
<dbReference type="NCBIfam" id="TIGR00229">
    <property type="entry name" value="sensory_box"/>
    <property type="match status" value="1"/>
</dbReference>
<feature type="transmembrane region" description="Helical" evidence="8">
    <location>
        <begin position="166"/>
        <end position="186"/>
    </location>
</feature>
<dbReference type="InterPro" id="IPR050469">
    <property type="entry name" value="Diguanylate_Cyclase"/>
</dbReference>
<dbReference type="InterPro" id="IPR000160">
    <property type="entry name" value="GGDEF_dom"/>
</dbReference>
<dbReference type="SUPFAM" id="SSF55073">
    <property type="entry name" value="Nucleotide cyclase"/>
    <property type="match status" value="1"/>
</dbReference>
<dbReference type="InterPro" id="IPR007895">
    <property type="entry name" value="MASE1"/>
</dbReference>
<dbReference type="SUPFAM" id="SSF55785">
    <property type="entry name" value="PYP-like sensor domain (PAS domain)"/>
    <property type="match status" value="1"/>
</dbReference>
<dbReference type="Pfam" id="PF08447">
    <property type="entry name" value="PAS_3"/>
    <property type="match status" value="1"/>
</dbReference>
<dbReference type="OrthoDB" id="9759607at2"/>
<evidence type="ECO:0000256" key="4">
    <source>
        <dbReference type="ARBA" id="ARBA00022692"/>
    </source>
</evidence>
<evidence type="ECO:0000313" key="13">
    <source>
        <dbReference type="Proteomes" id="UP000236728"/>
    </source>
</evidence>
<feature type="transmembrane region" description="Helical" evidence="8">
    <location>
        <begin position="46"/>
        <end position="64"/>
    </location>
</feature>
<dbReference type="GO" id="GO:0005886">
    <property type="term" value="C:plasma membrane"/>
    <property type="evidence" value="ECO:0007669"/>
    <property type="project" value="UniProtKB-SubCell"/>
</dbReference>
<dbReference type="AlphaFoldDB" id="A0A1H5S5C7"/>
<name>A0A1H5S5C7_9BACT</name>
<dbReference type="SMART" id="SM00091">
    <property type="entry name" value="PAS"/>
    <property type="match status" value="1"/>
</dbReference>
<feature type="transmembrane region" description="Helical" evidence="8">
    <location>
        <begin position="277"/>
        <end position="298"/>
    </location>
</feature>
<dbReference type="PROSITE" id="PS50112">
    <property type="entry name" value="PAS"/>
    <property type="match status" value="1"/>
</dbReference>
<accession>A0A1H5S5C7</accession>
<evidence type="ECO:0000256" key="5">
    <source>
        <dbReference type="ARBA" id="ARBA00022989"/>
    </source>
</evidence>
<dbReference type="GO" id="GO:0052621">
    <property type="term" value="F:diguanylate cyclase activity"/>
    <property type="evidence" value="ECO:0007669"/>
    <property type="project" value="UniProtKB-EC"/>
</dbReference>
<evidence type="ECO:0000256" key="8">
    <source>
        <dbReference type="SAM" id="Phobius"/>
    </source>
</evidence>
<comment type="catalytic activity">
    <reaction evidence="7">
        <text>2 GTP = 3',3'-c-di-GMP + 2 diphosphate</text>
        <dbReference type="Rhea" id="RHEA:24898"/>
        <dbReference type="ChEBI" id="CHEBI:33019"/>
        <dbReference type="ChEBI" id="CHEBI:37565"/>
        <dbReference type="ChEBI" id="CHEBI:58805"/>
        <dbReference type="EC" id="2.7.7.65"/>
    </reaction>
</comment>
<keyword evidence="4 8" id="KW-0812">Transmembrane</keyword>
<dbReference type="GO" id="GO:0043709">
    <property type="term" value="P:cell adhesion involved in single-species biofilm formation"/>
    <property type="evidence" value="ECO:0007669"/>
    <property type="project" value="TreeGrafter"/>
</dbReference>
<dbReference type="EC" id="2.7.7.65" evidence="2"/>
<sequence>MGTAAPSSSSWFERNSQCLRAASTALVLTTVAVLLTFRSLHGVHNAIYLWPATGIQLGILLPVWKSCRMRLRAQIAGAFGVFFGCFLSGLPPWFALSIAFISFADVWLVGTILSVSILGFEDLKKRRNLWRFLVGAQAGPAMGALLSSLPVTYFTHLPLLKSAVSALLADSLGLLVILPAVLFIYTGKYRRISVIAPYIRASAGTFLLYTVVLGYIFWQSSYPLLFAIFPPMVVLLVSMGLEGGVYISAVTAAVGLYATSHGHGPIMLIHAGTTDRFIILQMYLAMVTATALPVGALWDERLRAEIVANEAREVYQTLLSHADDMIILSSLNSEQRYVSPACEKITGWTPEEFLLLDRQSTFHPDDYPLAELVVESIRQGKMHHQFRYRIAHKDGSWRWVEASVTAYLNPSSHEVSGYVGTLRDITEHHRIEQQRDALERDRESLEQLAQTDPLTGLPNRRAFDSTLQLEIFSSAATAPQASLMLIDIDNFKRFNDTYGHQAGDRCLIAVADALRGALGREADFVGRWGGEEFVVLLPGTPLRGAQIVAAELLRAVRDLNIPHEHSHRGCVTVSIGIAPLDDDSRADSRAWLQKADRALYESKRMGKDQVRVNLTMYEGSQDTDAIAS</sequence>
<dbReference type="Proteomes" id="UP000236728">
    <property type="component" value="Unassembled WGS sequence"/>
</dbReference>
<keyword evidence="5 8" id="KW-1133">Transmembrane helix</keyword>
<dbReference type="InterPro" id="IPR035965">
    <property type="entry name" value="PAS-like_dom_sf"/>
</dbReference>
<dbReference type="SMART" id="SM00267">
    <property type="entry name" value="GGDEF"/>
    <property type="match status" value="1"/>
</dbReference>